<keyword evidence="5 6" id="KW-0472">Membrane</keyword>
<dbReference type="RefSeq" id="WP_379747750.1">
    <property type="nucleotide sequence ID" value="NZ_JBHTCP010000012.1"/>
</dbReference>
<evidence type="ECO:0000313" key="8">
    <source>
        <dbReference type="Proteomes" id="UP001596549"/>
    </source>
</evidence>
<dbReference type="EMBL" id="JBHTCP010000012">
    <property type="protein sequence ID" value="MFC7371308.1"/>
    <property type="molecule type" value="Genomic_DNA"/>
</dbReference>
<protein>
    <recommendedName>
        <fullName evidence="6">Phosphatidylglycerol lysyltransferase</fullName>
        <ecNumber evidence="6">2.3.2.3</ecNumber>
    </recommendedName>
    <alternativeName>
        <fullName evidence="6">Lysylphosphatidylglycerol synthase</fullName>
    </alternativeName>
</protein>
<evidence type="ECO:0000256" key="6">
    <source>
        <dbReference type="RuleBase" id="RU363042"/>
    </source>
</evidence>
<keyword evidence="8" id="KW-1185">Reference proteome</keyword>
<feature type="transmembrane region" description="Helical" evidence="6">
    <location>
        <begin position="12"/>
        <end position="31"/>
    </location>
</feature>
<evidence type="ECO:0000313" key="7">
    <source>
        <dbReference type="EMBL" id="MFC7371308.1"/>
    </source>
</evidence>
<keyword evidence="2" id="KW-1003">Cell membrane</keyword>
<proteinExistence type="inferred from homology"/>
<feature type="transmembrane region" description="Helical" evidence="6">
    <location>
        <begin position="43"/>
        <end position="63"/>
    </location>
</feature>
<keyword evidence="6" id="KW-0046">Antibiotic resistance</keyword>
<comment type="subcellular location">
    <subcellularLocation>
        <location evidence="1 6">Cell membrane</location>
        <topology evidence="1 6">Multi-pass membrane protein</topology>
    </subcellularLocation>
</comment>
<comment type="catalytic activity">
    <reaction evidence="6">
        <text>L-lysyl-tRNA(Lys) + a 1,2-diacyl-sn-glycero-3-phospho-(1'-sn-glycerol) = a 1,2-diacyl-sn-glycero-3-phospho-1'-(3'-O-L-lysyl)-sn-glycerol + tRNA(Lys)</text>
        <dbReference type="Rhea" id="RHEA:10668"/>
        <dbReference type="Rhea" id="RHEA-COMP:9696"/>
        <dbReference type="Rhea" id="RHEA-COMP:9697"/>
        <dbReference type="ChEBI" id="CHEBI:64716"/>
        <dbReference type="ChEBI" id="CHEBI:75792"/>
        <dbReference type="ChEBI" id="CHEBI:78442"/>
        <dbReference type="ChEBI" id="CHEBI:78529"/>
        <dbReference type="EC" id="2.3.2.3"/>
    </reaction>
</comment>
<dbReference type="Proteomes" id="UP001596549">
    <property type="component" value="Unassembled WGS sequence"/>
</dbReference>
<evidence type="ECO:0000256" key="3">
    <source>
        <dbReference type="ARBA" id="ARBA00022692"/>
    </source>
</evidence>
<feature type="transmembrane region" description="Helical" evidence="6">
    <location>
        <begin position="284"/>
        <end position="305"/>
    </location>
</feature>
<sequence length="314" mass="34599">MGKNVFKISAARIAASSLFLLFVLYVIVWLLPPGTLNKLASRFIEAPVLTAAAIIAYTAAFVLRAAAWKWFIPVKGLSLRIYVNGLLYSLFLNHVLPIKAGDAVRAGYLAYKSNGAASWLRSLQSVAVLRILDMLFLGAVASIGSLYIGAKLYTGLWQLFAGVILLLVCGLLIVSNKRETLQNFFYPVRSLFTSKRGSLIFLFTMMSWMLESFVLYFTAVILRQELSFLAAWWTTSVTIAGQVFHFSPGGVGTYEAVMTGALRTLQVPMQTAFETAVASHAFKFVYSFGAGLYLALAAPVSIVMLKKWLEKERA</sequence>
<accession>A0ABW2NQ27</accession>
<comment type="caution">
    <text evidence="7">The sequence shown here is derived from an EMBL/GenBank/DDBJ whole genome shotgun (WGS) entry which is preliminary data.</text>
</comment>
<feature type="transmembrane region" description="Helical" evidence="6">
    <location>
        <begin position="199"/>
        <end position="222"/>
    </location>
</feature>
<gene>
    <name evidence="6" type="primary">mprF</name>
    <name evidence="7" type="ORF">ACFQPF_06450</name>
</gene>
<evidence type="ECO:0000256" key="2">
    <source>
        <dbReference type="ARBA" id="ARBA00022475"/>
    </source>
</evidence>
<dbReference type="Pfam" id="PF03706">
    <property type="entry name" value="LPG_synthase_TM"/>
    <property type="match status" value="1"/>
</dbReference>
<dbReference type="PANTHER" id="PTHR39087:SF2">
    <property type="entry name" value="UPF0104 MEMBRANE PROTEIN MJ1595"/>
    <property type="match status" value="1"/>
</dbReference>
<dbReference type="PANTHER" id="PTHR39087">
    <property type="entry name" value="UPF0104 MEMBRANE PROTEIN MJ1595"/>
    <property type="match status" value="1"/>
</dbReference>
<feature type="transmembrane region" description="Helical" evidence="6">
    <location>
        <begin position="131"/>
        <end position="150"/>
    </location>
</feature>
<dbReference type="EC" id="2.3.2.3" evidence="6"/>
<keyword evidence="3 6" id="KW-0812">Transmembrane</keyword>
<feature type="transmembrane region" description="Helical" evidence="6">
    <location>
        <begin position="156"/>
        <end position="174"/>
    </location>
</feature>
<evidence type="ECO:0000256" key="1">
    <source>
        <dbReference type="ARBA" id="ARBA00004651"/>
    </source>
</evidence>
<evidence type="ECO:0000256" key="4">
    <source>
        <dbReference type="ARBA" id="ARBA00022989"/>
    </source>
</evidence>
<keyword evidence="4 6" id="KW-1133">Transmembrane helix</keyword>
<comment type="similarity">
    <text evidence="6">Belongs to the LPG synthase family.</text>
</comment>
<organism evidence="7 8">
    <name type="scientific">Fictibacillus iocasae</name>
    <dbReference type="NCBI Taxonomy" id="2715437"/>
    <lineage>
        <taxon>Bacteria</taxon>
        <taxon>Bacillati</taxon>
        <taxon>Bacillota</taxon>
        <taxon>Bacilli</taxon>
        <taxon>Bacillales</taxon>
        <taxon>Fictibacillaceae</taxon>
        <taxon>Fictibacillus</taxon>
    </lineage>
</organism>
<dbReference type="InterPro" id="IPR022791">
    <property type="entry name" value="L-PG_synthase/AglD"/>
</dbReference>
<comment type="function">
    <text evidence="6">Catalyzes the transfer of a lysyl group from L-lysyl-tRNA(Lys) to membrane-bound phosphatidylglycerol (PG), which produces lysylphosphatidylglycerol (LPG), a major component of the bacterial membrane with a positive net charge. LPG synthesis contributes to bacterial virulence as it is involved in the resistance mechanism against cationic antimicrobial peptides (CAMP) produces by the host's immune system (defensins, cathelicidins) and by the competing microorganisms.</text>
</comment>
<keyword evidence="6" id="KW-0443">Lipid metabolism</keyword>
<reference evidence="8" key="1">
    <citation type="journal article" date="2019" name="Int. J. Syst. Evol. Microbiol.">
        <title>The Global Catalogue of Microorganisms (GCM) 10K type strain sequencing project: providing services to taxonomists for standard genome sequencing and annotation.</title>
        <authorList>
            <consortium name="The Broad Institute Genomics Platform"/>
            <consortium name="The Broad Institute Genome Sequencing Center for Infectious Disease"/>
            <person name="Wu L."/>
            <person name="Ma J."/>
        </authorList>
    </citation>
    <scope>NUCLEOTIDE SEQUENCE [LARGE SCALE GENOMIC DNA]</scope>
    <source>
        <strain evidence="8">NBRC 106396</strain>
    </source>
</reference>
<evidence type="ECO:0000256" key="5">
    <source>
        <dbReference type="ARBA" id="ARBA00023136"/>
    </source>
</evidence>
<keyword evidence="6" id="KW-0808">Transferase</keyword>
<name>A0ABW2NQ27_9BACL</name>